<feature type="domain" description="VOC" evidence="1">
    <location>
        <begin position="113"/>
        <end position="229"/>
    </location>
</feature>
<dbReference type="InterPro" id="IPR004360">
    <property type="entry name" value="Glyas_Fos-R_dOase_dom"/>
</dbReference>
<evidence type="ECO:0000259" key="1">
    <source>
        <dbReference type="PROSITE" id="PS51819"/>
    </source>
</evidence>
<dbReference type="RefSeq" id="WP_160822724.1">
    <property type="nucleotide sequence ID" value="NZ_JBHSXE010000001.1"/>
</dbReference>
<gene>
    <name evidence="2" type="ORF">ACFQKB_45320</name>
</gene>
<sequence length="258" mass="29143">MSLSHSLLTYIFLEAKALNRQRELLQSYVGLPVLEVESRPGTRHGVVKYDAGNVILSLNLSHSKRFRWDTSDALVMVFEVDRHWRSGTGLVDLHGHHYAFVPTPEDRARERRPPVVVELRLGVQDLAVSAAFYRDVLGLEPRDGRPDAASFALGEITLTLEEAERAVDGRQARHDTYLLVLHTDDIERSRDDLGGRGLEFSSPFVGSKEIGRTVRFEDPTGHRFCLYEPSEESLTWPSGRKLQELIARPAAPTEIRHP</sequence>
<dbReference type="SUPFAM" id="SSF54593">
    <property type="entry name" value="Glyoxalase/Bleomycin resistance protein/Dihydroxybiphenyl dioxygenase"/>
    <property type="match status" value="1"/>
</dbReference>
<dbReference type="InterPro" id="IPR029068">
    <property type="entry name" value="Glyas_Bleomycin-R_OHBP_Dase"/>
</dbReference>
<evidence type="ECO:0000313" key="3">
    <source>
        <dbReference type="Proteomes" id="UP001596380"/>
    </source>
</evidence>
<name>A0ABW2D142_9ACTN</name>
<dbReference type="EMBL" id="JBHSXS010000067">
    <property type="protein sequence ID" value="MFC6887053.1"/>
    <property type="molecule type" value="Genomic_DNA"/>
</dbReference>
<dbReference type="PROSITE" id="PS51819">
    <property type="entry name" value="VOC"/>
    <property type="match status" value="1"/>
</dbReference>
<comment type="caution">
    <text evidence="2">The sequence shown here is derived from an EMBL/GenBank/DDBJ whole genome shotgun (WGS) entry which is preliminary data.</text>
</comment>
<protein>
    <submittedName>
        <fullName evidence="2">VOC family protein</fullName>
    </submittedName>
</protein>
<proteinExistence type="predicted"/>
<keyword evidence="3" id="KW-1185">Reference proteome</keyword>
<dbReference type="Proteomes" id="UP001596380">
    <property type="component" value="Unassembled WGS sequence"/>
</dbReference>
<accession>A0ABW2D142</accession>
<dbReference type="Pfam" id="PF00903">
    <property type="entry name" value="Glyoxalase"/>
    <property type="match status" value="1"/>
</dbReference>
<organism evidence="2 3">
    <name type="scientific">Actinomadura yumaensis</name>
    <dbReference type="NCBI Taxonomy" id="111807"/>
    <lineage>
        <taxon>Bacteria</taxon>
        <taxon>Bacillati</taxon>
        <taxon>Actinomycetota</taxon>
        <taxon>Actinomycetes</taxon>
        <taxon>Streptosporangiales</taxon>
        <taxon>Thermomonosporaceae</taxon>
        <taxon>Actinomadura</taxon>
    </lineage>
</organism>
<evidence type="ECO:0000313" key="2">
    <source>
        <dbReference type="EMBL" id="MFC6887053.1"/>
    </source>
</evidence>
<reference evidence="3" key="1">
    <citation type="journal article" date="2019" name="Int. J. Syst. Evol. Microbiol.">
        <title>The Global Catalogue of Microorganisms (GCM) 10K type strain sequencing project: providing services to taxonomists for standard genome sequencing and annotation.</title>
        <authorList>
            <consortium name="The Broad Institute Genomics Platform"/>
            <consortium name="The Broad Institute Genome Sequencing Center for Infectious Disease"/>
            <person name="Wu L."/>
            <person name="Ma J."/>
        </authorList>
    </citation>
    <scope>NUCLEOTIDE SEQUENCE [LARGE SCALE GENOMIC DNA]</scope>
    <source>
        <strain evidence="3">JCM 3369</strain>
    </source>
</reference>
<dbReference type="Gene3D" id="3.10.180.10">
    <property type="entry name" value="2,3-Dihydroxybiphenyl 1,2-Dioxygenase, domain 1"/>
    <property type="match status" value="1"/>
</dbReference>
<dbReference type="InterPro" id="IPR037523">
    <property type="entry name" value="VOC_core"/>
</dbReference>